<gene>
    <name evidence="1" type="ORF">RY67_1170</name>
</gene>
<dbReference type="EMBL" id="CP010411">
    <property type="protein sequence ID" value="ALE09204.1"/>
    <property type="molecule type" value="Genomic_DNA"/>
</dbReference>
<dbReference type="Gene3D" id="3.40.190.10">
    <property type="entry name" value="Periplasmic binding protein-like II"/>
    <property type="match status" value="1"/>
</dbReference>
<name>A0A0M4MGR8_BIFLI</name>
<dbReference type="Proteomes" id="UP000067206">
    <property type="component" value="Chromosome"/>
</dbReference>
<protein>
    <submittedName>
        <fullName evidence="1">Putative sugar ABC transporter substrate binding component</fullName>
    </submittedName>
</protein>
<evidence type="ECO:0000313" key="1">
    <source>
        <dbReference type="EMBL" id="ALE09204.1"/>
    </source>
</evidence>
<dbReference type="PATRIC" id="fig|1682.24.peg.1135"/>
<dbReference type="AlphaFoldDB" id="A0A0M4MGR8"/>
<proteinExistence type="predicted"/>
<organism evidence="1 2">
    <name type="scientific">Bifidobacterium longum subsp. infantis</name>
    <dbReference type="NCBI Taxonomy" id="1682"/>
    <lineage>
        <taxon>Bacteria</taxon>
        <taxon>Bacillati</taxon>
        <taxon>Actinomycetota</taxon>
        <taxon>Actinomycetes</taxon>
        <taxon>Bifidobacteriales</taxon>
        <taxon>Bifidobacteriaceae</taxon>
        <taxon>Bifidobacterium</taxon>
    </lineage>
</organism>
<accession>A0A0M4MGR8</accession>
<evidence type="ECO:0000313" key="2">
    <source>
        <dbReference type="Proteomes" id="UP000067206"/>
    </source>
</evidence>
<reference evidence="1 2" key="1">
    <citation type="submission" date="2014-12" db="EMBL/GenBank/DDBJ databases">
        <title>Complete genome sequence of Bifidobacterium longum subsp. infantis BT1.</title>
        <authorList>
            <person name="Kim J.F."/>
            <person name="Kwak M.-J."/>
        </authorList>
    </citation>
    <scope>NUCLEOTIDE SEQUENCE [LARGE SCALE GENOMIC DNA]</scope>
    <source>
        <strain evidence="1 2">BT1</strain>
    </source>
</reference>
<dbReference type="SUPFAM" id="SSF53850">
    <property type="entry name" value="Periplasmic binding protein-like II"/>
    <property type="match status" value="1"/>
</dbReference>
<sequence length="192" mass="20837">MAVCWSLTWPKVAPVGDEHALGAVLLAVAGHAGDVAPGVVDARQERVPAPYGGSGLAIAKKIPDGKLDAAKKFVEYVTTDDEGIDARVSNGSFRATSKTLDRKDFLAKTTLRNADGSDNEFFGGQKYNEVFSQAAKDVTGKWEFLPFEPYTRSVYNDNMGLFFSGKTDFRTTAGKWQIALRNYAADQGFSVQ</sequence>